<reference evidence="2" key="1">
    <citation type="journal article" date="2019" name="Int. J. Syst. Evol. Microbiol.">
        <title>The Global Catalogue of Microorganisms (GCM) 10K type strain sequencing project: providing services to taxonomists for standard genome sequencing and annotation.</title>
        <authorList>
            <consortium name="The Broad Institute Genomics Platform"/>
            <consortium name="The Broad Institute Genome Sequencing Center for Infectious Disease"/>
            <person name="Wu L."/>
            <person name="Ma J."/>
        </authorList>
    </citation>
    <scope>NUCLEOTIDE SEQUENCE [LARGE SCALE GENOMIC DNA]</scope>
    <source>
        <strain evidence="2">JCM 17066</strain>
    </source>
</reference>
<name>A0ABW0MAK8_9BURK</name>
<protein>
    <submittedName>
        <fullName evidence="1">Uncharacterized protein</fullName>
    </submittedName>
</protein>
<proteinExistence type="predicted"/>
<keyword evidence="2" id="KW-1185">Reference proteome</keyword>
<gene>
    <name evidence="1" type="ORF">ACFPM8_14965</name>
</gene>
<accession>A0ABW0MAK8</accession>
<dbReference type="RefSeq" id="WP_378998385.1">
    <property type="nucleotide sequence ID" value="NZ_JBHSMT010000026.1"/>
</dbReference>
<evidence type="ECO:0000313" key="2">
    <source>
        <dbReference type="Proteomes" id="UP001596045"/>
    </source>
</evidence>
<sequence>MKIYYLQKDATGRRFIDDKLHEGCTQLDVKEAESWKAARALFSLRS</sequence>
<evidence type="ECO:0000313" key="1">
    <source>
        <dbReference type="EMBL" id="MFC5475259.1"/>
    </source>
</evidence>
<comment type="caution">
    <text evidence="1">The sequence shown here is derived from an EMBL/GenBank/DDBJ whole genome shotgun (WGS) entry which is preliminary data.</text>
</comment>
<dbReference type="EMBL" id="JBHSMT010000026">
    <property type="protein sequence ID" value="MFC5475259.1"/>
    <property type="molecule type" value="Genomic_DNA"/>
</dbReference>
<organism evidence="1 2">
    <name type="scientific">Paraherbaspirillum soli</name>
    <dbReference type="NCBI Taxonomy" id="631222"/>
    <lineage>
        <taxon>Bacteria</taxon>
        <taxon>Pseudomonadati</taxon>
        <taxon>Pseudomonadota</taxon>
        <taxon>Betaproteobacteria</taxon>
        <taxon>Burkholderiales</taxon>
        <taxon>Oxalobacteraceae</taxon>
        <taxon>Paraherbaspirillum</taxon>
    </lineage>
</organism>
<dbReference type="Proteomes" id="UP001596045">
    <property type="component" value="Unassembled WGS sequence"/>
</dbReference>